<feature type="compositionally biased region" description="Low complexity" evidence="1">
    <location>
        <begin position="138"/>
        <end position="150"/>
    </location>
</feature>
<dbReference type="InterPro" id="IPR040521">
    <property type="entry name" value="KDZ"/>
</dbReference>
<evidence type="ECO:0000259" key="2">
    <source>
        <dbReference type="Pfam" id="PF18803"/>
    </source>
</evidence>
<evidence type="ECO:0000256" key="1">
    <source>
        <dbReference type="SAM" id="MobiDB-lite"/>
    </source>
</evidence>
<feature type="compositionally biased region" description="Polar residues" evidence="1">
    <location>
        <begin position="325"/>
        <end position="352"/>
    </location>
</feature>
<feature type="region of interest" description="Disordered" evidence="1">
    <location>
        <begin position="68"/>
        <end position="150"/>
    </location>
</feature>
<sequence length="811" mass="89623">MPLISCDPDDPNGGRFSVVGCNGRCEVLVDRHGRPNLVYTANDGDQTAQVEELMSRMTLNQNIITVVVSDSEDDDKGAPQTPKRKRTTVSVQSPGLTWPPTSPTGPHTPARNALLSFPSPRETPATPVNTPALLTPDLSPTKSSTSISSPSSLGTLSPLVFAAPVSPAAPIRPMVPVQPTAPAVVCHPTAPPFTGNGIFHPSDYTVPARWALRYAAPWSPVPKCGRKWYVVQVGFEVGVFWDTWDRVQPLVCLPGEPKGYDSTTTHSYTATLSSQVGKRKSSNIRISYPDTVTAAPITSFHIHRTASNRLGGRTYVQRIVEAPTTEASTSSVEQTNSQATDEPTDNPWSDTFFANNASVSEPSISTDDVSTSGPTVRPPNYLDDYLRYRQGIVDSLLEIDGRLGSRVCHKCTAEEGVYRCESCLYPELYCAKCVVKCHVRSPFHRLLRWDGSSFVDCSLQSLHATIWLGHNGARCPNASDIVKDFVVVDLSGIHLTNIGFCGCYQQGMPHHRRDQLLRHRLFPATLKVPQAAFTLDVLETFHLLTLQSKVAAYDFYRTLEHKTDNAGVKDLPDYYERFLDVIQVYRNLMAAKRSGRAHDPAGVKATATGECAVECPACPHPGKNLPEGWETATDCGWLYSLILTMDTNFRLKNRDRYVRNDTSLSDGWGHWVPSAPFLKHIEAHNQDLEPNLCDSQWRAINQADTKRSSGYASTGKGEQYANMDFILFQTLAGVAFQRLLLSYDIICQYSRNLFTRMKGLPEHLQLANDAAERVDFVIPKFHLFGHGTSCQLRYSINLLPGCAHSDLEDPE</sequence>
<evidence type="ECO:0000313" key="3">
    <source>
        <dbReference type="EMBL" id="KAF9496955.1"/>
    </source>
</evidence>
<keyword evidence="4" id="KW-1185">Reference proteome</keyword>
<dbReference type="EMBL" id="MU154547">
    <property type="protein sequence ID" value="KAF9496955.1"/>
    <property type="molecule type" value="Genomic_DNA"/>
</dbReference>
<feature type="region of interest" description="Disordered" evidence="1">
    <location>
        <begin position="324"/>
        <end position="352"/>
    </location>
</feature>
<dbReference type="PANTHER" id="PTHR33096">
    <property type="entry name" value="CXC2 DOMAIN-CONTAINING PROTEIN"/>
    <property type="match status" value="1"/>
</dbReference>
<name>A0A9P5ZZG6_PLEER</name>
<reference evidence="3" key="1">
    <citation type="submission" date="2020-11" db="EMBL/GenBank/DDBJ databases">
        <authorList>
            <consortium name="DOE Joint Genome Institute"/>
            <person name="Ahrendt S."/>
            <person name="Riley R."/>
            <person name="Andreopoulos W."/>
            <person name="Labutti K."/>
            <person name="Pangilinan J."/>
            <person name="Ruiz-Duenas F.J."/>
            <person name="Barrasa J.M."/>
            <person name="Sanchez-Garcia M."/>
            <person name="Camarero S."/>
            <person name="Miyauchi S."/>
            <person name="Serrano A."/>
            <person name="Linde D."/>
            <person name="Babiker R."/>
            <person name="Drula E."/>
            <person name="Ayuso-Fernandez I."/>
            <person name="Pacheco R."/>
            <person name="Padilla G."/>
            <person name="Ferreira P."/>
            <person name="Barriuso J."/>
            <person name="Kellner H."/>
            <person name="Castanera R."/>
            <person name="Alfaro M."/>
            <person name="Ramirez L."/>
            <person name="Pisabarro A.G."/>
            <person name="Kuo A."/>
            <person name="Tritt A."/>
            <person name="Lipzen A."/>
            <person name="He G."/>
            <person name="Yan M."/>
            <person name="Ng V."/>
            <person name="Cullen D."/>
            <person name="Martin F."/>
            <person name="Rosso M.-N."/>
            <person name="Henrissat B."/>
            <person name="Hibbett D."/>
            <person name="Martinez A.T."/>
            <person name="Grigoriev I.V."/>
        </authorList>
    </citation>
    <scope>NUCLEOTIDE SEQUENCE</scope>
    <source>
        <strain evidence="3">ATCC 90797</strain>
    </source>
</reference>
<dbReference type="OrthoDB" id="2804062at2759"/>
<protein>
    <recommendedName>
        <fullName evidence="2">CxC2-like cysteine cluster KDZ transposase-associated domain-containing protein</fullName>
    </recommendedName>
</protein>
<accession>A0A9P5ZZG6</accession>
<gene>
    <name evidence="3" type="ORF">BDN71DRAFT_1588551</name>
</gene>
<proteinExistence type="predicted"/>
<dbReference type="AlphaFoldDB" id="A0A9P5ZZG6"/>
<comment type="caution">
    <text evidence="3">The sequence shown here is derived from an EMBL/GenBank/DDBJ whole genome shotgun (WGS) entry which is preliminary data.</text>
</comment>
<organism evidence="3 4">
    <name type="scientific">Pleurotus eryngii</name>
    <name type="common">Boletus of the steppes</name>
    <dbReference type="NCBI Taxonomy" id="5323"/>
    <lineage>
        <taxon>Eukaryota</taxon>
        <taxon>Fungi</taxon>
        <taxon>Dikarya</taxon>
        <taxon>Basidiomycota</taxon>
        <taxon>Agaricomycotina</taxon>
        <taxon>Agaricomycetes</taxon>
        <taxon>Agaricomycetidae</taxon>
        <taxon>Agaricales</taxon>
        <taxon>Pleurotineae</taxon>
        <taxon>Pleurotaceae</taxon>
        <taxon>Pleurotus</taxon>
    </lineage>
</organism>
<dbReference type="Pfam" id="PF18758">
    <property type="entry name" value="KDZ"/>
    <property type="match status" value="2"/>
</dbReference>
<dbReference type="InterPro" id="IPR041457">
    <property type="entry name" value="CxC2_KDZ-assoc"/>
</dbReference>
<dbReference type="Proteomes" id="UP000807025">
    <property type="component" value="Unassembled WGS sequence"/>
</dbReference>
<evidence type="ECO:0000313" key="4">
    <source>
        <dbReference type="Proteomes" id="UP000807025"/>
    </source>
</evidence>
<dbReference type="PANTHER" id="PTHR33096:SF1">
    <property type="entry name" value="CXC1-LIKE CYSTEINE CLUSTER ASSOCIATED WITH KDZ TRANSPOSASES DOMAIN-CONTAINING PROTEIN"/>
    <property type="match status" value="1"/>
</dbReference>
<dbReference type="Pfam" id="PF18803">
    <property type="entry name" value="CxC2"/>
    <property type="match status" value="1"/>
</dbReference>
<feature type="domain" description="CxC2-like cysteine cluster KDZ transposase-associated" evidence="2">
    <location>
        <begin position="459"/>
        <end position="567"/>
    </location>
</feature>